<feature type="domain" description="CheR-type methyltransferase" evidence="6">
    <location>
        <begin position="17"/>
        <end position="292"/>
    </location>
</feature>
<evidence type="ECO:0000313" key="7">
    <source>
        <dbReference type="EMBL" id="BAK83374.1"/>
    </source>
</evidence>
<dbReference type="HOGENOM" id="CLU_025854_4_1_5"/>
<organism evidence="7 8">
    <name type="scientific">Komagataeibacter medellinensis (strain NBRC 3288 / BCRC 11682 / LMG 1693 / Kondo 51)</name>
    <name type="common">Gluconacetobacter medellinensis</name>
    <dbReference type="NCBI Taxonomy" id="634177"/>
    <lineage>
        <taxon>Bacteria</taxon>
        <taxon>Pseudomonadati</taxon>
        <taxon>Pseudomonadota</taxon>
        <taxon>Alphaproteobacteria</taxon>
        <taxon>Acetobacterales</taxon>
        <taxon>Acetobacteraceae</taxon>
        <taxon>Komagataeibacter</taxon>
    </lineage>
</organism>
<dbReference type="Gene3D" id="1.25.40.10">
    <property type="entry name" value="Tetratricopeptide repeat domain"/>
    <property type="match status" value="1"/>
</dbReference>
<dbReference type="InterPro" id="IPR000780">
    <property type="entry name" value="CheR_MeTrfase"/>
</dbReference>
<evidence type="ECO:0000256" key="2">
    <source>
        <dbReference type="ARBA" id="ARBA00012534"/>
    </source>
</evidence>
<dbReference type="KEGG" id="gxy:GLX_09620"/>
<dbReference type="InterPro" id="IPR050903">
    <property type="entry name" value="Bact_Chemotaxis_MeTrfase"/>
</dbReference>
<comment type="catalytic activity">
    <reaction evidence="1">
        <text>L-glutamyl-[protein] + S-adenosyl-L-methionine = [protein]-L-glutamate 5-O-methyl ester + S-adenosyl-L-homocysteine</text>
        <dbReference type="Rhea" id="RHEA:24452"/>
        <dbReference type="Rhea" id="RHEA-COMP:10208"/>
        <dbReference type="Rhea" id="RHEA-COMP:10311"/>
        <dbReference type="ChEBI" id="CHEBI:29973"/>
        <dbReference type="ChEBI" id="CHEBI:57856"/>
        <dbReference type="ChEBI" id="CHEBI:59789"/>
        <dbReference type="ChEBI" id="CHEBI:82795"/>
        <dbReference type="EC" id="2.1.1.80"/>
    </reaction>
</comment>
<evidence type="ECO:0000313" key="8">
    <source>
        <dbReference type="Proteomes" id="UP000009044"/>
    </source>
</evidence>
<dbReference type="SUPFAM" id="SSF47757">
    <property type="entry name" value="Chemotaxis receptor methyltransferase CheR, N-terminal domain"/>
    <property type="match status" value="1"/>
</dbReference>
<evidence type="ECO:0000256" key="4">
    <source>
        <dbReference type="ARBA" id="ARBA00022679"/>
    </source>
</evidence>
<protein>
    <recommendedName>
        <fullName evidence="2">protein-glutamate O-methyltransferase</fullName>
        <ecNumber evidence="2">2.1.1.80</ecNumber>
    </recommendedName>
</protein>
<dbReference type="AlphaFoldDB" id="G2I5H7"/>
<evidence type="ECO:0000259" key="6">
    <source>
        <dbReference type="PROSITE" id="PS50123"/>
    </source>
</evidence>
<gene>
    <name evidence="7" type="ordered locus">GLX_09620</name>
</gene>
<evidence type="ECO:0000256" key="5">
    <source>
        <dbReference type="ARBA" id="ARBA00022691"/>
    </source>
</evidence>
<dbReference type="InterPro" id="IPR011990">
    <property type="entry name" value="TPR-like_helical_dom_sf"/>
</dbReference>
<dbReference type="PROSITE" id="PS50123">
    <property type="entry name" value="CHER"/>
    <property type="match status" value="1"/>
</dbReference>
<proteinExistence type="predicted"/>
<dbReference type="PATRIC" id="fig|634177.7.peg.1117"/>
<dbReference type="SUPFAM" id="SSF48452">
    <property type="entry name" value="TPR-like"/>
    <property type="match status" value="1"/>
</dbReference>
<reference evidence="8" key="1">
    <citation type="journal article" date="2011" name="J. Bacteriol.">
        <title>Complete genome sequence of NBRC 3288, a unique cellulose-nonproducing strain of Gluconacetobacter xylinus isolated from vinegar.</title>
        <authorList>
            <person name="Ogino H."/>
            <person name="Azuma Y."/>
            <person name="Hosoyama A."/>
            <person name="Nakazawa H."/>
            <person name="Matsutani M."/>
            <person name="Hasegawa A."/>
            <person name="Otsuyama K."/>
            <person name="Matsushita K."/>
            <person name="Fujita N."/>
            <person name="Shirai M."/>
        </authorList>
    </citation>
    <scope>NUCLEOTIDE SEQUENCE [LARGE SCALE GENOMIC DNA]</scope>
    <source>
        <strain evidence="8">NBRC 3288 / BCRC 11682 / LMG 1693</strain>
    </source>
</reference>
<dbReference type="InterPro" id="IPR036804">
    <property type="entry name" value="CheR_N_sf"/>
</dbReference>
<evidence type="ECO:0000256" key="3">
    <source>
        <dbReference type="ARBA" id="ARBA00022603"/>
    </source>
</evidence>
<dbReference type="Proteomes" id="UP000009044">
    <property type="component" value="Chromosome"/>
</dbReference>
<sequence length="463" mass="51772">MSTRPVFPPAAFPPAGLRKLLGAITRRTGLHYYTDKTDLLKEMVGARMHLHGCQTCHDYLAMLADGARGDAEWRELESILTIGETFFFRYAEQFAALEHTIMPGLVRRAQVTRHLRIWSIGCSNGAEPYSIAIMLSRLLEEAGLDAQAWQIEILGTDISTRALEQARRAEFSAWTLRDIAPARRAAWFAPVSARLWRLHERYRRMVTFRYSNVLDMLRPDGGPAGPFDLILCRNVLIYFAQDQARALVHAMAERLVPQGWLLLGHSEPVTDFSPWLDTVRLPGTLAFRASAPDVRQACPPQVQRQSVRAGRRIVPVPDGTQEVDSAAIATAIRRTADDGHVARAMQMCRDHLARHPVDARIHFLFAVLAWGEGCLAQAEVSFRRVIYLCRDHVMARCYLARLLEDAGVGVEALRIRQQMVALARRCAPDMALPEGDGLTAGGLLRLVHHMDDALLPSHTPVSS</sequence>
<dbReference type="InterPro" id="IPR022642">
    <property type="entry name" value="CheR_C"/>
</dbReference>
<accession>G2I5H7</accession>
<dbReference type="STRING" id="634177.GLX_09620"/>
<dbReference type="PANTHER" id="PTHR24422:SF19">
    <property type="entry name" value="CHEMOTAXIS PROTEIN METHYLTRANSFERASE"/>
    <property type="match status" value="1"/>
</dbReference>
<dbReference type="InterPro" id="IPR029063">
    <property type="entry name" value="SAM-dependent_MTases_sf"/>
</dbReference>
<dbReference type="GO" id="GO:0008983">
    <property type="term" value="F:protein-glutamate O-methyltransferase activity"/>
    <property type="evidence" value="ECO:0007669"/>
    <property type="project" value="UniProtKB-EC"/>
</dbReference>
<dbReference type="SMART" id="SM00138">
    <property type="entry name" value="MeTrc"/>
    <property type="match status" value="1"/>
</dbReference>
<dbReference type="eggNOG" id="COG1352">
    <property type="taxonomic scope" value="Bacteria"/>
</dbReference>
<dbReference type="GO" id="GO:0032259">
    <property type="term" value="P:methylation"/>
    <property type="evidence" value="ECO:0007669"/>
    <property type="project" value="UniProtKB-KW"/>
</dbReference>
<dbReference type="EMBL" id="AP012159">
    <property type="protein sequence ID" value="BAK83374.1"/>
    <property type="molecule type" value="Genomic_DNA"/>
</dbReference>
<dbReference type="CDD" id="cd02440">
    <property type="entry name" value="AdoMet_MTases"/>
    <property type="match status" value="1"/>
</dbReference>
<dbReference type="SUPFAM" id="SSF53335">
    <property type="entry name" value="S-adenosyl-L-methionine-dependent methyltransferases"/>
    <property type="match status" value="1"/>
</dbReference>
<dbReference type="EC" id="2.1.1.80" evidence="2"/>
<dbReference type="PANTHER" id="PTHR24422">
    <property type="entry name" value="CHEMOTAXIS PROTEIN METHYLTRANSFERASE"/>
    <property type="match status" value="1"/>
</dbReference>
<dbReference type="Pfam" id="PF01739">
    <property type="entry name" value="CheR"/>
    <property type="match status" value="1"/>
</dbReference>
<keyword evidence="3 7" id="KW-0489">Methyltransferase</keyword>
<keyword evidence="5" id="KW-0949">S-adenosyl-L-methionine</keyword>
<dbReference type="Gene3D" id="3.40.50.150">
    <property type="entry name" value="Vaccinia Virus protein VP39"/>
    <property type="match status" value="1"/>
</dbReference>
<name>G2I5H7_KOMMN</name>
<dbReference type="PRINTS" id="PR00996">
    <property type="entry name" value="CHERMTFRASE"/>
</dbReference>
<evidence type="ECO:0000256" key="1">
    <source>
        <dbReference type="ARBA" id="ARBA00001541"/>
    </source>
</evidence>
<dbReference type="Gene3D" id="1.10.155.10">
    <property type="entry name" value="Chemotaxis receptor methyltransferase CheR, N-terminal domain"/>
    <property type="match status" value="1"/>
</dbReference>
<keyword evidence="4 7" id="KW-0808">Transferase</keyword>